<comment type="catalytic activity">
    <reaction evidence="7 8">
        <text>4 porphobilinogen + H2O = hydroxymethylbilane + 4 NH4(+)</text>
        <dbReference type="Rhea" id="RHEA:13185"/>
        <dbReference type="ChEBI" id="CHEBI:15377"/>
        <dbReference type="ChEBI" id="CHEBI:28938"/>
        <dbReference type="ChEBI" id="CHEBI:57845"/>
        <dbReference type="ChEBI" id="CHEBI:58126"/>
        <dbReference type="EC" id="2.5.1.61"/>
    </reaction>
</comment>
<dbReference type="InterPro" id="IPR036803">
    <property type="entry name" value="Porphobilinogen_deaminase_C_sf"/>
</dbReference>
<dbReference type="Pfam" id="PF01379">
    <property type="entry name" value="Porphobil_deam"/>
    <property type="match status" value="1"/>
</dbReference>
<dbReference type="PANTHER" id="PTHR11557:SF0">
    <property type="entry name" value="PORPHOBILINOGEN DEAMINASE"/>
    <property type="match status" value="1"/>
</dbReference>
<evidence type="ECO:0000259" key="10">
    <source>
        <dbReference type="Pfam" id="PF03900"/>
    </source>
</evidence>
<dbReference type="PIRSF" id="PIRSF001438">
    <property type="entry name" value="4pyrrol_synth_OHMeBilane_synth"/>
    <property type="match status" value="1"/>
</dbReference>
<dbReference type="OrthoDB" id="9810298at2"/>
<evidence type="ECO:0000259" key="9">
    <source>
        <dbReference type="Pfam" id="PF01379"/>
    </source>
</evidence>
<evidence type="ECO:0000256" key="7">
    <source>
        <dbReference type="ARBA" id="ARBA00048169"/>
    </source>
</evidence>
<dbReference type="EC" id="2.5.1.61" evidence="8"/>
<sequence>MSRPQRIRIGTRASQLALVQAEWVGGRIRELVPEADVELVRISTKGDRILDVPLARVGGKGLFVKEIEEALLDGRIDLAVHSMKDVPAVLPAALHIAVVPEREVPQDAFVSRKFAGLDELPRGATLGTSSLRRKAQLLALRPDLDLRDLRGNVGTRLQKLDRGDFDAIMLAAAGLRRLGLEARITANMAPETMLPAVGQGALGIEMRRSDAVLLERILPLHHAETAVTVAAERAFLTRLEGGCQVPIGAYATLHAGRVELSGLIATADGKTVLRETRSSARSGAENLGRELAEALLARGGRAILEAVYQGPLS</sequence>
<dbReference type="EMBL" id="CP021255">
    <property type="protein sequence ID" value="AVD70148.1"/>
    <property type="molecule type" value="Genomic_DNA"/>
</dbReference>
<dbReference type="CDD" id="cd13646">
    <property type="entry name" value="PBP2_EcHMBS_like"/>
    <property type="match status" value="1"/>
</dbReference>
<evidence type="ECO:0000313" key="12">
    <source>
        <dbReference type="Proteomes" id="UP000239867"/>
    </source>
</evidence>
<evidence type="ECO:0000313" key="11">
    <source>
        <dbReference type="EMBL" id="AVD70148.1"/>
    </source>
</evidence>
<protein>
    <recommendedName>
        <fullName evidence="8">Porphobilinogen deaminase</fullName>
        <shortName evidence="8">PBG</shortName>
        <ecNumber evidence="8">2.5.1.61</ecNumber>
    </recommendedName>
    <alternativeName>
        <fullName evidence="8">Hydroxymethylbilane synthase</fullName>
        <shortName evidence="8">HMBS</shortName>
    </alternativeName>
    <alternativeName>
        <fullName evidence="8">Pre-uroporphyrinogen synthase</fullName>
    </alternativeName>
</protein>
<dbReference type="InterPro" id="IPR000860">
    <property type="entry name" value="HemC"/>
</dbReference>
<evidence type="ECO:0000256" key="3">
    <source>
        <dbReference type="ARBA" id="ARBA00005638"/>
    </source>
</evidence>
<dbReference type="SUPFAM" id="SSF54782">
    <property type="entry name" value="Porphobilinogen deaminase (hydroxymethylbilane synthase), C-terminal domain"/>
    <property type="match status" value="1"/>
</dbReference>
<dbReference type="PRINTS" id="PR00151">
    <property type="entry name" value="PORPHBDMNASE"/>
</dbReference>
<keyword evidence="5 8" id="KW-0808">Transferase</keyword>
<dbReference type="FunFam" id="3.40.190.10:FF:000005">
    <property type="entry name" value="Porphobilinogen deaminase"/>
    <property type="match status" value="1"/>
</dbReference>
<comment type="subunit">
    <text evidence="4 8">Monomer.</text>
</comment>
<dbReference type="InterPro" id="IPR022418">
    <property type="entry name" value="Porphobilinogen_deaminase_C"/>
</dbReference>
<dbReference type="SUPFAM" id="SSF53850">
    <property type="entry name" value="Periplasmic binding protein-like II"/>
    <property type="match status" value="1"/>
</dbReference>
<reference evidence="11" key="2">
    <citation type="journal article" date="2018" name="MBio">
        <title>Insights into the evolution of host association through the isolation and characterization of a novel human periodontal pathobiont, Desulfobulbus oralis.</title>
        <authorList>
            <person name="Cross K.L."/>
            <person name="Chirania P."/>
            <person name="Xiong W."/>
            <person name="Beall C.J."/>
            <person name="Elkins J.G."/>
            <person name="Giannone R.J."/>
            <person name="Griffen A.L."/>
            <person name="Guss A.M."/>
            <person name="Hettich R.L."/>
            <person name="Joshi S.S."/>
            <person name="Mokrzan E.M."/>
            <person name="Martin R.K."/>
            <person name="Zhulin I.B."/>
            <person name="Leys E.J."/>
            <person name="Podar M."/>
        </authorList>
    </citation>
    <scope>NUCLEOTIDE SEQUENCE [LARGE SCALE GENOMIC DNA]</scope>
    <source>
        <strain evidence="11">ORNL</strain>
    </source>
</reference>
<dbReference type="FunFam" id="3.30.160.40:FF:000002">
    <property type="entry name" value="Porphobilinogen deaminase"/>
    <property type="match status" value="1"/>
</dbReference>
<organism evidence="11 12">
    <name type="scientific">Desulfobulbus oralis</name>
    <dbReference type="NCBI Taxonomy" id="1986146"/>
    <lineage>
        <taxon>Bacteria</taxon>
        <taxon>Pseudomonadati</taxon>
        <taxon>Thermodesulfobacteriota</taxon>
        <taxon>Desulfobulbia</taxon>
        <taxon>Desulfobulbales</taxon>
        <taxon>Desulfobulbaceae</taxon>
        <taxon>Desulfobulbus</taxon>
    </lineage>
</organism>
<comment type="similarity">
    <text evidence="3 8">Belongs to the HMBS family.</text>
</comment>
<comment type="pathway">
    <text evidence="2">Porphyrin-containing compound metabolism; protoporphyrin-IX biosynthesis; coproporphyrinogen-III from 5-aminolevulinate: step 2/4.</text>
</comment>
<comment type="cofactor">
    <cofactor evidence="8">
        <name>dipyrromethane</name>
        <dbReference type="ChEBI" id="CHEBI:60342"/>
    </cofactor>
    <text evidence="8">Binds 1 dipyrromethane group covalently.</text>
</comment>
<dbReference type="RefSeq" id="WP_104935473.1">
    <property type="nucleotide sequence ID" value="NZ_CP021255.1"/>
</dbReference>
<comment type="miscellaneous">
    <text evidence="8">The porphobilinogen subunits are added to the dipyrromethane group.</text>
</comment>
<evidence type="ECO:0000256" key="8">
    <source>
        <dbReference type="HAMAP-Rule" id="MF_00260"/>
    </source>
</evidence>
<dbReference type="UniPathway" id="UPA00251">
    <property type="reaction ID" value="UER00319"/>
</dbReference>
<keyword evidence="6 8" id="KW-0627">Porphyrin biosynthesis</keyword>
<dbReference type="KEGG" id="deo:CAY53_00480"/>
<dbReference type="Gene3D" id="3.30.160.40">
    <property type="entry name" value="Porphobilinogen deaminase, C-terminal domain"/>
    <property type="match status" value="1"/>
</dbReference>
<evidence type="ECO:0000256" key="6">
    <source>
        <dbReference type="ARBA" id="ARBA00023244"/>
    </source>
</evidence>
<dbReference type="NCBIfam" id="TIGR00212">
    <property type="entry name" value="hemC"/>
    <property type="match status" value="1"/>
</dbReference>
<accession>A0A2L1GKG1</accession>
<feature type="domain" description="Porphobilinogen deaminase C-terminal" evidence="10">
    <location>
        <begin position="227"/>
        <end position="296"/>
    </location>
</feature>
<keyword evidence="12" id="KW-1185">Reference proteome</keyword>
<dbReference type="GO" id="GO:0004418">
    <property type="term" value="F:hydroxymethylbilane synthase activity"/>
    <property type="evidence" value="ECO:0007669"/>
    <property type="project" value="UniProtKB-UniRule"/>
</dbReference>
<dbReference type="FunFam" id="3.40.190.10:FF:000004">
    <property type="entry name" value="Porphobilinogen deaminase"/>
    <property type="match status" value="1"/>
</dbReference>
<comment type="function">
    <text evidence="1 8">Tetrapolymerization of the monopyrrole PBG into the hydroxymethylbilane pre-uroporphyrinogen in several discrete steps.</text>
</comment>
<dbReference type="PROSITE" id="PS00533">
    <property type="entry name" value="PORPHOBILINOGEN_DEAM"/>
    <property type="match status" value="1"/>
</dbReference>
<reference evidence="11" key="1">
    <citation type="submission" date="2017-05" db="EMBL/GenBank/DDBJ databases">
        <authorList>
            <person name="Song R."/>
            <person name="Chenine A.L."/>
            <person name="Ruprecht R.M."/>
        </authorList>
    </citation>
    <scope>NUCLEOTIDE SEQUENCE</scope>
    <source>
        <strain evidence="11">ORNL</strain>
    </source>
</reference>
<feature type="modified residue" description="S-(dipyrrolylmethanemethyl)cysteine" evidence="8">
    <location>
        <position position="243"/>
    </location>
</feature>
<dbReference type="Gene3D" id="3.40.190.10">
    <property type="entry name" value="Periplasmic binding protein-like II"/>
    <property type="match status" value="2"/>
</dbReference>
<dbReference type="InterPro" id="IPR022417">
    <property type="entry name" value="Porphobilin_deaminase_N"/>
</dbReference>
<dbReference type="GO" id="GO:0006782">
    <property type="term" value="P:protoporphyrinogen IX biosynthetic process"/>
    <property type="evidence" value="ECO:0007669"/>
    <property type="project" value="UniProtKB-UniRule"/>
</dbReference>
<evidence type="ECO:0000256" key="4">
    <source>
        <dbReference type="ARBA" id="ARBA00011245"/>
    </source>
</evidence>
<evidence type="ECO:0000256" key="2">
    <source>
        <dbReference type="ARBA" id="ARBA00004735"/>
    </source>
</evidence>
<dbReference type="Pfam" id="PF03900">
    <property type="entry name" value="Porphobil_deamC"/>
    <property type="match status" value="1"/>
</dbReference>
<name>A0A2L1GKG1_9BACT</name>
<evidence type="ECO:0000256" key="5">
    <source>
        <dbReference type="ARBA" id="ARBA00022679"/>
    </source>
</evidence>
<dbReference type="GO" id="GO:0005737">
    <property type="term" value="C:cytoplasm"/>
    <property type="evidence" value="ECO:0007669"/>
    <property type="project" value="UniProtKB-UniRule"/>
</dbReference>
<feature type="domain" description="Porphobilinogen deaminase N-terminal" evidence="9">
    <location>
        <begin position="7"/>
        <end position="213"/>
    </location>
</feature>
<evidence type="ECO:0000256" key="1">
    <source>
        <dbReference type="ARBA" id="ARBA00002869"/>
    </source>
</evidence>
<gene>
    <name evidence="8" type="primary">hemC</name>
    <name evidence="11" type="ORF">CAY53_00480</name>
</gene>
<dbReference type="InterPro" id="IPR022419">
    <property type="entry name" value="Porphobilin_deaminase_cofac_BS"/>
</dbReference>
<dbReference type="PANTHER" id="PTHR11557">
    <property type="entry name" value="PORPHOBILINOGEN DEAMINASE"/>
    <property type="match status" value="1"/>
</dbReference>
<dbReference type="HAMAP" id="MF_00260">
    <property type="entry name" value="Porphobil_deam"/>
    <property type="match status" value="1"/>
</dbReference>
<dbReference type="Proteomes" id="UP000239867">
    <property type="component" value="Chromosome"/>
</dbReference>
<dbReference type="AlphaFoldDB" id="A0A2L1GKG1"/>
<proteinExistence type="inferred from homology"/>